<accession>A0ABV5BQZ0</accession>
<dbReference type="Proteomes" id="UP001580391">
    <property type="component" value="Unassembled WGS sequence"/>
</dbReference>
<name>A0ABV5BQZ0_9LEPT</name>
<evidence type="ECO:0000313" key="1">
    <source>
        <dbReference type="EMBL" id="MFB5737539.1"/>
    </source>
</evidence>
<protein>
    <recommendedName>
        <fullName evidence="3">DUF1564 family protein</fullName>
    </recommendedName>
</protein>
<dbReference type="EMBL" id="JBHILJ010000007">
    <property type="protein sequence ID" value="MFB5737539.1"/>
    <property type="molecule type" value="Genomic_DNA"/>
</dbReference>
<comment type="caution">
    <text evidence="1">The sequence shown here is derived from an EMBL/GenBank/DDBJ whole genome shotgun (WGS) entry which is preliminary data.</text>
</comment>
<sequence>MLIEGRRYLIPFYSKSFRKTVLFGLKYVPESKSFTQSRIVGHCLDSEEFVMCPKLFSDRKQLDLLVHKNFHWNSIDGEMTLRQWLVIALLFGITKYPIPLVGTVDFSEDLQVTKIESTQ</sequence>
<gene>
    <name evidence="1" type="ORF">ACE5IX_13540</name>
</gene>
<evidence type="ECO:0008006" key="3">
    <source>
        <dbReference type="Google" id="ProtNLM"/>
    </source>
</evidence>
<reference evidence="1 2" key="1">
    <citation type="submission" date="2024-09" db="EMBL/GenBank/DDBJ databases">
        <title>Taxonomic and Genotyping Characterization of Leptospira Strains isolated from Multiple Sources in Colombia highlights the importance of intermediate species.</title>
        <authorList>
            <person name="Torres Higuera L."/>
            <person name="Rojas Tapias D."/>
            <person name="Jimenez Velasquez S."/>
            <person name="Renjifo Ibanez C."/>
        </authorList>
    </citation>
    <scope>NUCLEOTIDE SEQUENCE [LARGE SCALE GENOMIC DNA]</scope>
    <source>
        <strain evidence="1 2">Lep080</strain>
    </source>
</reference>
<dbReference type="RefSeq" id="WP_375517337.1">
    <property type="nucleotide sequence ID" value="NZ_JBHILI010000008.1"/>
</dbReference>
<evidence type="ECO:0000313" key="2">
    <source>
        <dbReference type="Proteomes" id="UP001580391"/>
    </source>
</evidence>
<keyword evidence="2" id="KW-1185">Reference proteome</keyword>
<proteinExistence type="predicted"/>
<organism evidence="1 2">
    <name type="scientific">Leptospira wolffii</name>
    <dbReference type="NCBI Taxonomy" id="409998"/>
    <lineage>
        <taxon>Bacteria</taxon>
        <taxon>Pseudomonadati</taxon>
        <taxon>Spirochaetota</taxon>
        <taxon>Spirochaetia</taxon>
        <taxon>Leptospirales</taxon>
        <taxon>Leptospiraceae</taxon>
        <taxon>Leptospira</taxon>
    </lineage>
</organism>